<dbReference type="InterPro" id="IPR019734">
    <property type="entry name" value="TPR_rpt"/>
</dbReference>
<dbReference type="AlphaFoldDB" id="A0A4Y7U453"/>
<proteinExistence type="predicted"/>
<dbReference type="Gene3D" id="1.25.40.10">
    <property type="entry name" value="Tetratricopeptide repeat domain"/>
    <property type="match status" value="1"/>
</dbReference>
<dbReference type="SUPFAM" id="SSF48452">
    <property type="entry name" value="TPR-like"/>
    <property type="match status" value="1"/>
</dbReference>
<gene>
    <name evidence="2" type="ORF">D0809_28470</name>
</gene>
<evidence type="ECO:0000313" key="3">
    <source>
        <dbReference type="Proteomes" id="UP000298340"/>
    </source>
</evidence>
<keyword evidence="1" id="KW-0802">TPR repeat</keyword>
<name>A0A4Y7U453_9FLAO</name>
<feature type="non-terminal residue" evidence="2">
    <location>
        <position position="1"/>
    </location>
</feature>
<reference evidence="2 3" key="1">
    <citation type="journal article" date="2018" name="Syst. Appl. Microbiol.">
        <title>Flavobacterium circumlabens sp. nov. and Flavobacterium cupreum sp. nov., two psychrotrophic species isolated from Antarctic environmental samples.</title>
        <authorList>
            <person name="Kralova S."/>
            <person name="Busse H.J."/>
            <person name="Svec P."/>
            <person name="Maslanova I."/>
            <person name="Stankova E."/>
            <person name="Bartak M."/>
            <person name="Sedlacek I."/>
        </authorList>
    </citation>
    <scope>NUCLEOTIDE SEQUENCE [LARGE SCALE GENOMIC DNA]</scope>
    <source>
        <strain evidence="2 3">CCM 8828</strain>
    </source>
</reference>
<dbReference type="RefSeq" id="WP_134092502.1">
    <property type="nucleotide sequence ID" value="NZ_QWDN01000826.1"/>
</dbReference>
<dbReference type="EMBL" id="QWDN01000826">
    <property type="protein sequence ID" value="TEB40858.1"/>
    <property type="molecule type" value="Genomic_DNA"/>
</dbReference>
<dbReference type="PROSITE" id="PS50005">
    <property type="entry name" value="TPR"/>
    <property type="match status" value="1"/>
</dbReference>
<comment type="caution">
    <text evidence="2">The sequence shown here is derived from an EMBL/GenBank/DDBJ whole genome shotgun (WGS) entry which is preliminary data.</text>
</comment>
<feature type="repeat" description="TPR" evidence="1">
    <location>
        <begin position="53"/>
        <end position="86"/>
    </location>
</feature>
<protein>
    <submittedName>
        <fullName evidence="2">Tetratricopeptide repeat protein</fullName>
    </submittedName>
</protein>
<organism evidence="2 3">
    <name type="scientific">Flavobacterium circumlabens</name>
    <dbReference type="NCBI Taxonomy" id="2133765"/>
    <lineage>
        <taxon>Bacteria</taxon>
        <taxon>Pseudomonadati</taxon>
        <taxon>Bacteroidota</taxon>
        <taxon>Flavobacteriia</taxon>
        <taxon>Flavobacteriales</taxon>
        <taxon>Flavobacteriaceae</taxon>
        <taxon>Flavobacterium</taxon>
    </lineage>
</organism>
<accession>A0A4Y7U453</accession>
<dbReference type="Pfam" id="PF13374">
    <property type="entry name" value="TPR_10"/>
    <property type="match status" value="2"/>
</dbReference>
<feature type="non-terminal residue" evidence="2">
    <location>
        <position position="113"/>
    </location>
</feature>
<dbReference type="InterPro" id="IPR011990">
    <property type="entry name" value="TPR-like_helical_dom_sf"/>
</dbReference>
<evidence type="ECO:0000313" key="2">
    <source>
        <dbReference type="EMBL" id="TEB40858.1"/>
    </source>
</evidence>
<dbReference type="SMART" id="SM00028">
    <property type="entry name" value="TPR"/>
    <property type="match status" value="2"/>
</dbReference>
<sequence>KENNVNDVLYDCYNLLGILYNEQEEYGKALELHEMALNTLADKSIPADFQLEATSLNNIGFVYLRMQNYSKAKLYFQQSLNQKNLFEENTTLYAIVLDNLAYSKFKLKQSDGL</sequence>
<evidence type="ECO:0000256" key="1">
    <source>
        <dbReference type="PROSITE-ProRule" id="PRU00339"/>
    </source>
</evidence>
<dbReference type="Proteomes" id="UP000298340">
    <property type="component" value="Unassembled WGS sequence"/>
</dbReference>